<dbReference type="EMBL" id="BPLR01003525">
    <property type="protein sequence ID" value="GIX85584.1"/>
    <property type="molecule type" value="Genomic_DNA"/>
</dbReference>
<proteinExistence type="predicted"/>
<sequence>MYVPTTPKFDTLHHVLLKYYGSITAENGPFFHVPPTFHQLSFPAFGGSLPCSAGDPCPTKMELGNTCTCNYVRITREFTTSLLLARPDGRGTQHADVPNTTGCLPDQEREGWGHHVHGSYVQQSPHSHRTGRDCSNCPTPKLIDKLI</sequence>
<dbReference type="Proteomes" id="UP001054945">
    <property type="component" value="Unassembled WGS sequence"/>
</dbReference>
<organism evidence="1 2">
    <name type="scientific">Caerostris extrusa</name>
    <name type="common">Bark spider</name>
    <name type="synonym">Caerostris bankana</name>
    <dbReference type="NCBI Taxonomy" id="172846"/>
    <lineage>
        <taxon>Eukaryota</taxon>
        <taxon>Metazoa</taxon>
        <taxon>Ecdysozoa</taxon>
        <taxon>Arthropoda</taxon>
        <taxon>Chelicerata</taxon>
        <taxon>Arachnida</taxon>
        <taxon>Araneae</taxon>
        <taxon>Araneomorphae</taxon>
        <taxon>Entelegynae</taxon>
        <taxon>Araneoidea</taxon>
        <taxon>Araneidae</taxon>
        <taxon>Caerostris</taxon>
    </lineage>
</organism>
<evidence type="ECO:0000313" key="1">
    <source>
        <dbReference type="EMBL" id="GIX85584.1"/>
    </source>
</evidence>
<gene>
    <name evidence="1" type="ORF">CEXT_168761</name>
</gene>
<name>A0AAV4NLB9_CAEEX</name>
<protein>
    <submittedName>
        <fullName evidence="1">Uncharacterized protein</fullName>
    </submittedName>
</protein>
<dbReference type="AlphaFoldDB" id="A0AAV4NLB9"/>
<evidence type="ECO:0000313" key="2">
    <source>
        <dbReference type="Proteomes" id="UP001054945"/>
    </source>
</evidence>
<reference evidence="1 2" key="1">
    <citation type="submission" date="2021-06" db="EMBL/GenBank/DDBJ databases">
        <title>Caerostris extrusa draft genome.</title>
        <authorList>
            <person name="Kono N."/>
            <person name="Arakawa K."/>
        </authorList>
    </citation>
    <scope>NUCLEOTIDE SEQUENCE [LARGE SCALE GENOMIC DNA]</scope>
</reference>
<accession>A0AAV4NLB9</accession>
<keyword evidence="2" id="KW-1185">Reference proteome</keyword>
<comment type="caution">
    <text evidence="1">The sequence shown here is derived from an EMBL/GenBank/DDBJ whole genome shotgun (WGS) entry which is preliminary data.</text>
</comment>